<dbReference type="EMBL" id="CM018035">
    <property type="protein sequence ID" value="KAA8542512.1"/>
    <property type="molecule type" value="Genomic_DNA"/>
</dbReference>
<dbReference type="GO" id="GO:0005576">
    <property type="term" value="C:extracellular region"/>
    <property type="evidence" value="ECO:0007669"/>
    <property type="project" value="UniProtKB-SubCell"/>
</dbReference>
<comment type="similarity">
    <text evidence="2">Belongs to the glycosyl hydrolase 79 family.</text>
</comment>
<dbReference type="InterPro" id="IPR005199">
    <property type="entry name" value="Glyco_hydro_79"/>
</dbReference>
<evidence type="ECO:0008006" key="14">
    <source>
        <dbReference type="Google" id="ProtNLM"/>
    </source>
</evidence>
<protein>
    <recommendedName>
        <fullName evidence="14">Heparanase-like protein 1</fullName>
    </recommendedName>
</protein>
<proteinExistence type="inferred from homology"/>
<accession>A0A5J5BLE1</accession>
<evidence type="ECO:0000256" key="10">
    <source>
        <dbReference type="ARBA" id="ARBA00055929"/>
    </source>
</evidence>
<keyword evidence="3" id="KW-0964">Secreted</keyword>
<dbReference type="Proteomes" id="UP000325577">
    <property type="component" value="Linkage Group LG12"/>
</dbReference>
<dbReference type="AlphaFoldDB" id="A0A5J5BLE1"/>
<comment type="function">
    <text evidence="10">Endoglycosidase which is a cell surface and extracellular matrix-degrading enzyme. Cleaves heparan sulfate proteoglycans (HSPGs) into heparan sulfate side chains and core proteoglycans.</text>
</comment>
<feature type="chain" id="PRO_5023873118" description="Heparanase-like protein 1" evidence="11">
    <location>
        <begin position="29"/>
        <end position="560"/>
    </location>
</feature>
<evidence type="ECO:0000256" key="11">
    <source>
        <dbReference type="SAM" id="SignalP"/>
    </source>
</evidence>
<evidence type="ECO:0000313" key="13">
    <source>
        <dbReference type="Proteomes" id="UP000325577"/>
    </source>
</evidence>
<dbReference type="Gene3D" id="3.20.20.80">
    <property type="entry name" value="Glycosidases"/>
    <property type="match status" value="1"/>
</dbReference>
<dbReference type="Pfam" id="PF03662">
    <property type="entry name" value="Glyco_hydro_79n"/>
    <property type="match status" value="1"/>
</dbReference>
<evidence type="ECO:0000256" key="6">
    <source>
        <dbReference type="ARBA" id="ARBA00023136"/>
    </source>
</evidence>
<dbReference type="SUPFAM" id="SSF51445">
    <property type="entry name" value="(Trans)glycosidases"/>
    <property type="match status" value="1"/>
</dbReference>
<keyword evidence="7" id="KW-0325">Glycoprotein</keyword>
<keyword evidence="5" id="KW-0378">Hydrolase</keyword>
<comment type="subcellular location">
    <subcellularLocation>
        <location evidence="9">Lysosome membrane</location>
        <topology evidence="9">Peripheral membrane protein</topology>
    </subcellularLocation>
    <subcellularLocation>
        <location evidence="1">Secreted</location>
    </subcellularLocation>
</comment>
<evidence type="ECO:0000256" key="9">
    <source>
        <dbReference type="ARBA" id="ARBA00023765"/>
    </source>
</evidence>
<evidence type="ECO:0000256" key="2">
    <source>
        <dbReference type="ARBA" id="ARBA00009800"/>
    </source>
</evidence>
<keyword evidence="8" id="KW-0458">Lysosome</keyword>
<evidence type="ECO:0000256" key="3">
    <source>
        <dbReference type="ARBA" id="ARBA00022525"/>
    </source>
</evidence>
<reference evidence="12 13" key="1">
    <citation type="submission" date="2019-09" db="EMBL/GenBank/DDBJ databases">
        <title>A chromosome-level genome assembly of the Chinese tupelo Nyssa sinensis.</title>
        <authorList>
            <person name="Yang X."/>
            <person name="Kang M."/>
            <person name="Yang Y."/>
            <person name="Xiong H."/>
            <person name="Wang M."/>
            <person name="Zhang Z."/>
            <person name="Wang Z."/>
            <person name="Wu H."/>
            <person name="Ma T."/>
            <person name="Liu J."/>
            <person name="Xi Z."/>
        </authorList>
    </citation>
    <scope>NUCLEOTIDE SEQUENCE [LARGE SCALE GENOMIC DNA]</scope>
    <source>
        <strain evidence="12">J267</strain>
        <tissue evidence="12">Leaf</tissue>
    </source>
</reference>
<dbReference type="InterPro" id="IPR017853">
    <property type="entry name" value="GH"/>
</dbReference>
<dbReference type="GO" id="GO:0004566">
    <property type="term" value="F:beta-glucuronidase activity"/>
    <property type="evidence" value="ECO:0007669"/>
    <property type="project" value="TreeGrafter"/>
</dbReference>
<dbReference type="OrthoDB" id="726732at2759"/>
<evidence type="ECO:0000256" key="1">
    <source>
        <dbReference type="ARBA" id="ARBA00004613"/>
    </source>
</evidence>
<keyword evidence="6" id="KW-0472">Membrane</keyword>
<evidence type="ECO:0000313" key="12">
    <source>
        <dbReference type="EMBL" id="KAA8542512.1"/>
    </source>
</evidence>
<feature type="signal peptide" evidence="11">
    <location>
        <begin position="1"/>
        <end position="28"/>
    </location>
</feature>
<name>A0A5J5BLE1_9ASTE</name>
<sequence length="560" mass="62136">MVPVVIDLPMGFHLSFFLSLAFLSVILAQSTGDATTIVNGTEVVNVTTVVNGTEVITSTDDNFICATIDWWPHDKCNYNQCPWGSSSVKNLDLTHPFLTKAIQAFKRLRIRIGGSLQDQVLYDVGDLKFPCHPFRKLQSGLFGFSKGCLHMERWDEVNRFLNKTGALVTFGLNALYGRHQIKWGVWGGNWDSSNTRDFINYTISHGYQIDSWEFGNELSGKGIGASVGAEQYGKDLINLKAIINKLYKNIRPKPLLLAPGGFYDKEWYSKILQVSGSLVVNALTHHIYNLGPGVDTHLVSKILDPNYLSKVSRTFSNLKETIQMHGPWASAWVGESGGAYNSGGRHVSDTFVNSFWYLDQLGMAAKYSTQVYCRQTLTGGNYGLLNTTTFMPNPDYYSALLWHRLMGKGVLDVSTDASPYLRSYAHCSKGRAGVTLLLINLSNQTSFRINVQNSVNINLHMKEETNNSKGSFMNGLKKTVSWVGSKSDGTLFREEYHLTPKDGDLRSKTMLLNGMPLELTDDEDIPSLNPALVDVNATIVIAPLSIKFIALPHFDAPGCA</sequence>
<keyword evidence="4 11" id="KW-0732">Signal</keyword>
<organism evidence="12 13">
    <name type="scientific">Nyssa sinensis</name>
    <dbReference type="NCBI Taxonomy" id="561372"/>
    <lineage>
        <taxon>Eukaryota</taxon>
        <taxon>Viridiplantae</taxon>
        <taxon>Streptophyta</taxon>
        <taxon>Embryophyta</taxon>
        <taxon>Tracheophyta</taxon>
        <taxon>Spermatophyta</taxon>
        <taxon>Magnoliopsida</taxon>
        <taxon>eudicotyledons</taxon>
        <taxon>Gunneridae</taxon>
        <taxon>Pentapetalae</taxon>
        <taxon>asterids</taxon>
        <taxon>Cornales</taxon>
        <taxon>Nyssaceae</taxon>
        <taxon>Nyssa</taxon>
    </lineage>
</organism>
<gene>
    <name evidence="12" type="ORF">F0562_023664</name>
</gene>
<evidence type="ECO:0000256" key="4">
    <source>
        <dbReference type="ARBA" id="ARBA00022729"/>
    </source>
</evidence>
<evidence type="ECO:0000256" key="8">
    <source>
        <dbReference type="ARBA" id="ARBA00023228"/>
    </source>
</evidence>
<evidence type="ECO:0000256" key="5">
    <source>
        <dbReference type="ARBA" id="ARBA00022801"/>
    </source>
</evidence>
<dbReference type="PANTHER" id="PTHR14363:SF21">
    <property type="entry name" value="HEPARANASE-LIKE PROTEIN 1"/>
    <property type="match status" value="1"/>
</dbReference>
<dbReference type="GO" id="GO:0005765">
    <property type="term" value="C:lysosomal membrane"/>
    <property type="evidence" value="ECO:0007669"/>
    <property type="project" value="UniProtKB-SubCell"/>
</dbReference>
<dbReference type="PANTHER" id="PTHR14363">
    <property type="entry name" value="HEPARANASE-RELATED"/>
    <property type="match status" value="1"/>
</dbReference>
<dbReference type="FunFam" id="3.20.20.80:FF:000023">
    <property type="entry name" value="heparanase-like protein 3"/>
    <property type="match status" value="1"/>
</dbReference>
<dbReference type="GO" id="GO:0009505">
    <property type="term" value="C:plant-type cell wall"/>
    <property type="evidence" value="ECO:0007669"/>
    <property type="project" value="TreeGrafter"/>
</dbReference>
<evidence type="ECO:0000256" key="7">
    <source>
        <dbReference type="ARBA" id="ARBA00023180"/>
    </source>
</evidence>
<keyword evidence="13" id="KW-1185">Reference proteome</keyword>